<reference evidence="6" key="1">
    <citation type="submission" date="2023-03" db="EMBL/GenBank/DDBJ databases">
        <title>Mating type loci evolution in Malassezia.</title>
        <authorList>
            <person name="Coelho M.A."/>
        </authorList>
    </citation>
    <scope>NUCLEOTIDE SEQUENCE</scope>
    <source>
        <strain evidence="6">CBS 9431</strain>
    </source>
</reference>
<dbReference type="InterPro" id="IPR037217">
    <property type="entry name" value="Trp/Indoleamine_2_3_dOase-like"/>
</dbReference>
<comment type="similarity">
    <text evidence="1">Belongs to the indoleamine 2,3-dioxygenase family.</text>
</comment>
<dbReference type="GO" id="GO:0019441">
    <property type="term" value="P:L-tryptophan catabolic process to kynurenine"/>
    <property type="evidence" value="ECO:0007669"/>
    <property type="project" value="InterPro"/>
</dbReference>
<feature type="compositionally biased region" description="Polar residues" evidence="5">
    <location>
        <begin position="25"/>
        <end position="36"/>
    </location>
</feature>
<accession>A0AAF0F4B5</accession>
<dbReference type="InterPro" id="IPR000898">
    <property type="entry name" value="Indolamine_dOase"/>
</dbReference>
<dbReference type="SUPFAM" id="SSF140959">
    <property type="entry name" value="Indolic compounds 2,3-dioxygenase-like"/>
    <property type="match status" value="1"/>
</dbReference>
<keyword evidence="4" id="KW-0349">Heme</keyword>
<evidence type="ECO:0000313" key="7">
    <source>
        <dbReference type="Proteomes" id="UP001217754"/>
    </source>
</evidence>
<organism evidence="6 7">
    <name type="scientific">Malassezia japonica</name>
    <dbReference type="NCBI Taxonomy" id="223818"/>
    <lineage>
        <taxon>Eukaryota</taxon>
        <taxon>Fungi</taxon>
        <taxon>Dikarya</taxon>
        <taxon>Basidiomycota</taxon>
        <taxon>Ustilaginomycotina</taxon>
        <taxon>Malasseziomycetes</taxon>
        <taxon>Malasseziales</taxon>
        <taxon>Malasseziaceae</taxon>
        <taxon>Malassezia</taxon>
    </lineage>
</organism>
<dbReference type="RefSeq" id="XP_060123174.1">
    <property type="nucleotide sequence ID" value="XM_060267191.1"/>
</dbReference>
<gene>
    <name evidence="6" type="ORF">MJAP1_003263</name>
</gene>
<name>A0AAF0F4B5_9BASI</name>
<dbReference type="AlphaFoldDB" id="A0AAF0F4B5"/>
<evidence type="ECO:0000256" key="1">
    <source>
        <dbReference type="ARBA" id="ARBA00007119"/>
    </source>
</evidence>
<dbReference type="GeneID" id="85226914"/>
<feature type="region of interest" description="Disordered" evidence="5">
    <location>
        <begin position="1"/>
        <end position="37"/>
    </location>
</feature>
<evidence type="ECO:0000256" key="4">
    <source>
        <dbReference type="PIRSR" id="PIRSR600898-1"/>
    </source>
</evidence>
<evidence type="ECO:0008006" key="8">
    <source>
        <dbReference type="Google" id="ProtNLM"/>
    </source>
</evidence>
<feature type="binding site" description="proximal binding residue" evidence="4">
    <location>
        <position position="521"/>
    </location>
    <ligand>
        <name>heme b</name>
        <dbReference type="ChEBI" id="CHEBI:60344"/>
    </ligand>
    <ligandPart>
        <name>Fe</name>
        <dbReference type="ChEBI" id="CHEBI:18248"/>
    </ligandPart>
</feature>
<dbReference type="GO" id="GO:0020037">
    <property type="term" value="F:heme binding"/>
    <property type="evidence" value="ECO:0007669"/>
    <property type="project" value="InterPro"/>
</dbReference>
<evidence type="ECO:0000256" key="3">
    <source>
        <dbReference type="ARBA" id="ARBA00023004"/>
    </source>
</evidence>
<dbReference type="PANTHER" id="PTHR28657:SF5">
    <property type="entry name" value="INDOLEAMINE 2,3-DIOXYGENASE"/>
    <property type="match status" value="1"/>
</dbReference>
<keyword evidence="2 4" id="KW-0479">Metal-binding</keyword>
<evidence type="ECO:0000256" key="5">
    <source>
        <dbReference type="SAM" id="MobiDB-lite"/>
    </source>
</evidence>
<evidence type="ECO:0000256" key="2">
    <source>
        <dbReference type="ARBA" id="ARBA00022723"/>
    </source>
</evidence>
<keyword evidence="7" id="KW-1185">Reference proteome</keyword>
<evidence type="ECO:0000313" key="6">
    <source>
        <dbReference type="EMBL" id="WFD40277.1"/>
    </source>
</evidence>
<proteinExistence type="inferred from homology"/>
<dbReference type="GO" id="GO:0046872">
    <property type="term" value="F:metal ion binding"/>
    <property type="evidence" value="ECO:0007669"/>
    <property type="project" value="UniProtKB-KW"/>
</dbReference>
<dbReference type="GO" id="GO:0005737">
    <property type="term" value="C:cytoplasm"/>
    <property type="evidence" value="ECO:0007669"/>
    <property type="project" value="TreeGrafter"/>
</dbReference>
<dbReference type="Proteomes" id="UP001217754">
    <property type="component" value="Chromosome 6"/>
</dbReference>
<dbReference type="Pfam" id="PF01231">
    <property type="entry name" value="IDO"/>
    <property type="match status" value="1"/>
</dbReference>
<dbReference type="GO" id="GO:0033754">
    <property type="term" value="F:indoleamine 2,3-dioxygenase activity"/>
    <property type="evidence" value="ECO:0007669"/>
    <property type="project" value="TreeGrafter"/>
</dbReference>
<keyword evidence="3 4" id="KW-0408">Iron</keyword>
<protein>
    <recommendedName>
        <fullName evidence="8">Indoleamine 2,3-dioxygenase</fullName>
    </recommendedName>
</protein>
<dbReference type="GO" id="GO:0034354">
    <property type="term" value="P:'de novo' NAD+ biosynthetic process from L-tryptophan"/>
    <property type="evidence" value="ECO:0007669"/>
    <property type="project" value="TreeGrafter"/>
</dbReference>
<dbReference type="EMBL" id="CP119963">
    <property type="protein sequence ID" value="WFD40277.1"/>
    <property type="molecule type" value="Genomic_DNA"/>
</dbReference>
<dbReference type="Gene3D" id="1.20.58.480">
    <property type="match status" value="1"/>
</dbReference>
<sequence length="581" mass="64268">MPTSEIQPGHFLARSPAPACDASECGQTVQDSSSGSAREILAGLSRMMPKAAYTPSTPESRPDTSTLAAADFDVDVRSGFLPPEPPLERLPGPSYDVQHTTYDSAEPSLWESMFDWAKSIPLEVGAKYTDNSRAEEARRWRRAVRAMPVVPLSDQELGHIRTARRACLVLAFLSHLYMHAQPDVGQYEADVDKAAAIAAEAAPAPKAWYDFWSTEDAEASAEARGEYVGRLPGCLATPLQIVSEHLGLPPVLTYATTVLWNWTLKDPSAGLVADNMQIKETFTATSSEAHFYLISLLIELQGVEALTLMRISLNEAFAVDELAEKRIACYLEELAGIIRKLTKLLGEMYPGCDPNAFYWQIRPWFRAGDATYSMQESNRGTGWFLESQASEPEHSMWTGPSAGQSTLIHALDLFLDVDHARTKRPKDGEAAPDTRPASDATFMERMQMYMPLYHRAFLRHLQHGISTEPAVGPPREGAEPESSDHPIRALVLRCRWAGEDHPLVKAYDEALRALRSLRDEHMRIAMQYIVKPARAGPPNAKRSAAPKDGEIRGTGGTALVSFLSDCRKNTTDAMVERMRRA</sequence>
<dbReference type="PANTHER" id="PTHR28657">
    <property type="entry name" value="INDOLEAMINE 2,3-DIOXYGENASE"/>
    <property type="match status" value="1"/>
</dbReference>